<dbReference type="AlphaFoldDB" id="A0A5B8VP36"/>
<accession>A0A5B8VP36</accession>
<name>A0A5B8VP36_9BACT</name>
<dbReference type="InterPro" id="IPR032787">
    <property type="entry name" value="Prok-E2_D"/>
</dbReference>
<organism evidence="1 2">
    <name type="scientific">Arachidicoccus ginsenosidivorans</name>
    <dbReference type="NCBI Taxonomy" id="496057"/>
    <lineage>
        <taxon>Bacteria</taxon>
        <taxon>Pseudomonadati</taxon>
        <taxon>Bacteroidota</taxon>
        <taxon>Chitinophagia</taxon>
        <taxon>Chitinophagales</taxon>
        <taxon>Chitinophagaceae</taxon>
        <taxon>Arachidicoccus</taxon>
    </lineage>
</organism>
<evidence type="ECO:0000313" key="2">
    <source>
        <dbReference type="Proteomes" id="UP000321291"/>
    </source>
</evidence>
<sequence length="240" mass="27295">MENLIDITTDFGKLYIPQKALVFYATEQICNKEFYIEAFDIGNDGTPLNAKPLSVKESCRLAMLLNSSNKLRHAFLKPKGLLPESVLYINPEEEGFVIWQTRQRNNRLFFKESLGIRSGKANIPALIWKANRNELFLYALNENVKATENTALFHAPFFNIYESGSVCMGNVGIDIAPDIGLEDFIAGWELYFFNSYFSHSIYGYATKTNIVQLWQGLMDKGNKFPNTTLKPNGLIIKDIL</sequence>
<proteinExistence type="predicted"/>
<gene>
    <name evidence="1" type="ORF">FSB73_18185</name>
</gene>
<keyword evidence="2" id="KW-1185">Reference proteome</keyword>
<dbReference type="KEGG" id="agi:FSB73_18185"/>
<dbReference type="OrthoDB" id="1030341at2"/>
<dbReference type="RefSeq" id="WP_146785436.1">
    <property type="nucleotide sequence ID" value="NZ_CP042434.1"/>
</dbReference>
<reference evidence="1 2" key="1">
    <citation type="journal article" date="2017" name="Int. J. Syst. Evol. Microbiol.">
        <title>Arachidicoccus ginsenosidivorans sp. nov., with ginsenoside-converting activity isolated from ginseng cultivating soil.</title>
        <authorList>
            <person name="Siddiqi M.Z."/>
            <person name="Aslam Z."/>
            <person name="Im W.T."/>
        </authorList>
    </citation>
    <scope>NUCLEOTIDE SEQUENCE [LARGE SCALE GENOMIC DNA]</scope>
    <source>
        <strain evidence="1 2">Gsoil 809</strain>
    </source>
</reference>
<dbReference type="Proteomes" id="UP000321291">
    <property type="component" value="Chromosome"/>
</dbReference>
<dbReference type="Pfam" id="PF14460">
    <property type="entry name" value="Prok-E2_D"/>
    <property type="match status" value="1"/>
</dbReference>
<protein>
    <submittedName>
        <fullName evidence="1">PRTRC system protein B</fullName>
    </submittedName>
</protein>
<evidence type="ECO:0000313" key="1">
    <source>
        <dbReference type="EMBL" id="QEC73310.1"/>
    </source>
</evidence>
<dbReference type="EMBL" id="CP042434">
    <property type="protein sequence ID" value="QEC73310.1"/>
    <property type="molecule type" value="Genomic_DNA"/>
</dbReference>